<dbReference type="InterPro" id="IPR041492">
    <property type="entry name" value="HAD_2"/>
</dbReference>
<evidence type="ECO:0000313" key="2">
    <source>
        <dbReference type="Proteomes" id="UP000618943"/>
    </source>
</evidence>
<dbReference type="Pfam" id="PF13419">
    <property type="entry name" value="HAD_2"/>
    <property type="match status" value="1"/>
</dbReference>
<reference evidence="1 2" key="1">
    <citation type="submission" date="2020-12" db="EMBL/GenBank/DDBJ databases">
        <title>YIM B01967 draft genome.</title>
        <authorList>
            <person name="Yan X."/>
        </authorList>
    </citation>
    <scope>NUCLEOTIDE SEQUENCE [LARGE SCALE GENOMIC DNA]</scope>
    <source>
        <strain evidence="1 2">YIM B01967</strain>
    </source>
</reference>
<sequence>MKRGFTLKNYIFDFDGTLADSKQCSVMATQAAFKECGLESPSAKIIEHYMGIPIEVSFKEMAEQPFTEESFELLLQNFREHYKVLENDSLIAFPYIPEMLEQLQQANKQIFVVSSKKSDVLLRNLKTLQIDTYFKDIIGSDKVTHYKPHPAGILKLVDLYQLEKAETIMIGDAIFDLQMAKAAKVSSCGVTWGSHGRDKLLEEQPTFIFDDVQQLLSIGEESLK</sequence>
<name>A0ABS1H491_9BACL</name>
<gene>
    <name evidence="1" type="ORF">JFL43_05090</name>
</gene>
<dbReference type="SFLD" id="SFLDG01129">
    <property type="entry name" value="C1.5:_HAD__Beta-PGM__Phosphata"/>
    <property type="match status" value="1"/>
</dbReference>
<protein>
    <submittedName>
        <fullName evidence="1">HAD family hydrolase</fullName>
    </submittedName>
</protein>
<proteinExistence type="predicted"/>
<organism evidence="1 2">
    <name type="scientific">Viridibacillus soli</name>
    <dbReference type="NCBI Taxonomy" id="2798301"/>
    <lineage>
        <taxon>Bacteria</taxon>
        <taxon>Bacillati</taxon>
        <taxon>Bacillota</taxon>
        <taxon>Bacilli</taxon>
        <taxon>Bacillales</taxon>
        <taxon>Caryophanaceae</taxon>
        <taxon>Viridibacillus</taxon>
    </lineage>
</organism>
<dbReference type="PANTHER" id="PTHR43434">
    <property type="entry name" value="PHOSPHOGLYCOLATE PHOSPHATASE"/>
    <property type="match status" value="1"/>
</dbReference>
<evidence type="ECO:0000313" key="1">
    <source>
        <dbReference type="EMBL" id="MBK3494240.1"/>
    </source>
</evidence>
<dbReference type="InterPro" id="IPR036412">
    <property type="entry name" value="HAD-like_sf"/>
</dbReference>
<keyword evidence="2" id="KW-1185">Reference proteome</keyword>
<dbReference type="SFLD" id="SFLDG01135">
    <property type="entry name" value="C1.5.6:_HAD__Beta-PGM__Phospha"/>
    <property type="match status" value="1"/>
</dbReference>
<dbReference type="Proteomes" id="UP000618943">
    <property type="component" value="Unassembled WGS sequence"/>
</dbReference>
<dbReference type="InterPro" id="IPR050155">
    <property type="entry name" value="HAD-like_hydrolase_sf"/>
</dbReference>
<dbReference type="Gene3D" id="3.40.50.1000">
    <property type="entry name" value="HAD superfamily/HAD-like"/>
    <property type="match status" value="1"/>
</dbReference>
<dbReference type="InterPro" id="IPR023198">
    <property type="entry name" value="PGP-like_dom2"/>
</dbReference>
<dbReference type="EMBL" id="JAEOAH010000004">
    <property type="protein sequence ID" value="MBK3494240.1"/>
    <property type="molecule type" value="Genomic_DNA"/>
</dbReference>
<dbReference type="GO" id="GO:0016787">
    <property type="term" value="F:hydrolase activity"/>
    <property type="evidence" value="ECO:0007669"/>
    <property type="project" value="UniProtKB-KW"/>
</dbReference>
<dbReference type="PANTHER" id="PTHR43434:SF26">
    <property type="entry name" value="PYROPHOSPHATASE PPAX"/>
    <property type="match status" value="1"/>
</dbReference>
<comment type="caution">
    <text evidence="1">The sequence shown here is derived from an EMBL/GenBank/DDBJ whole genome shotgun (WGS) entry which is preliminary data.</text>
</comment>
<dbReference type="InterPro" id="IPR023214">
    <property type="entry name" value="HAD_sf"/>
</dbReference>
<dbReference type="NCBIfam" id="TIGR01549">
    <property type="entry name" value="HAD-SF-IA-v1"/>
    <property type="match status" value="1"/>
</dbReference>
<keyword evidence="1" id="KW-0378">Hydrolase</keyword>
<dbReference type="SFLD" id="SFLDS00003">
    <property type="entry name" value="Haloacid_Dehalogenase"/>
    <property type="match status" value="1"/>
</dbReference>
<accession>A0ABS1H491</accession>
<dbReference type="Gene3D" id="1.10.150.240">
    <property type="entry name" value="Putative phosphatase, domain 2"/>
    <property type="match status" value="1"/>
</dbReference>
<dbReference type="SUPFAM" id="SSF56784">
    <property type="entry name" value="HAD-like"/>
    <property type="match status" value="1"/>
</dbReference>
<dbReference type="InterPro" id="IPR006439">
    <property type="entry name" value="HAD-SF_hydro_IA"/>
</dbReference>